<dbReference type="PATRIC" id="fig|45074.5.peg.2355"/>
<organism evidence="2 3">
    <name type="scientific">Legionella santicrucis</name>
    <dbReference type="NCBI Taxonomy" id="45074"/>
    <lineage>
        <taxon>Bacteria</taxon>
        <taxon>Pseudomonadati</taxon>
        <taxon>Pseudomonadota</taxon>
        <taxon>Gammaproteobacteria</taxon>
        <taxon>Legionellales</taxon>
        <taxon>Legionellaceae</taxon>
        <taxon>Legionella</taxon>
    </lineage>
</organism>
<name>A0A0W0YRT5_9GAMM</name>
<protein>
    <submittedName>
        <fullName evidence="2">Uncharacterized protein</fullName>
    </submittedName>
</protein>
<sequence length="148" mass="17096">MRIKLTLFLIWIFSYAYATDQTNIGNWTQNLLIETLSASYKDTPSEIRAVQKNYLPYAWGPMHQFLLDKRLEINEKMLTLHPKALTTPQIIESNNCELTPCWQVIQSFNIPELSLNIDLSLQVIPGKIVKGSDSPFVVQSLSMILRYY</sequence>
<evidence type="ECO:0000313" key="3">
    <source>
        <dbReference type="Proteomes" id="UP000054703"/>
    </source>
</evidence>
<gene>
    <name evidence="2" type="ORF">Lsan_2199</name>
</gene>
<keyword evidence="1" id="KW-0732">Signal</keyword>
<dbReference type="RefSeq" id="WP_058514447.1">
    <property type="nucleotide sequence ID" value="NZ_CAAAIH010000015.1"/>
</dbReference>
<accession>A0A0W0YRT5</accession>
<reference evidence="2 3" key="1">
    <citation type="submission" date="2015-11" db="EMBL/GenBank/DDBJ databases">
        <title>Genomic analysis of 38 Legionella species identifies large and diverse effector repertoires.</title>
        <authorList>
            <person name="Burstein D."/>
            <person name="Amaro F."/>
            <person name="Zusman T."/>
            <person name="Lifshitz Z."/>
            <person name="Cohen O."/>
            <person name="Gilbert J.A."/>
            <person name="Pupko T."/>
            <person name="Shuman H.A."/>
            <person name="Segal G."/>
        </authorList>
    </citation>
    <scope>NUCLEOTIDE SEQUENCE [LARGE SCALE GENOMIC DNA]</scope>
    <source>
        <strain evidence="2 3">SC-63-C7</strain>
    </source>
</reference>
<feature type="chain" id="PRO_5006917878" evidence="1">
    <location>
        <begin position="19"/>
        <end position="148"/>
    </location>
</feature>
<feature type="signal peptide" evidence="1">
    <location>
        <begin position="1"/>
        <end position="18"/>
    </location>
</feature>
<dbReference type="EMBL" id="LNYU01000053">
    <property type="protein sequence ID" value="KTD59608.1"/>
    <property type="molecule type" value="Genomic_DNA"/>
</dbReference>
<dbReference type="AlphaFoldDB" id="A0A0W0YRT5"/>
<evidence type="ECO:0000256" key="1">
    <source>
        <dbReference type="SAM" id="SignalP"/>
    </source>
</evidence>
<keyword evidence="3" id="KW-1185">Reference proteome</keyword>
<dbReference type="Proteomes" id="UP000054703">
    <property type="component" value="Unassembled WGS sequence"/>
</dbReference>
<dbReference type="OrthoDB" id="5643754at2"/>
<evidence type="ECO:0000313" key="2">
    <source>
        <dbReference type="EMBL" id="KTD59608.1"/>
    </source>
</evidence>
<proteinExistence type="predicted"/>
<comment type="caution">
    <text evidence="2">The sequence shown here is derived from an EMBL/GenBank/DDBJ whole genome shotgun (WGS) entry which is preliminary data.</text>
</comment>